<reference evidence="5" key="1">
    <citation type="submission" date="2020-03" db="EMBL/GenBank/DDBJ databases">
        <title>Castanea mollissima Vanexum genome sequencing.</title>
        <authorList>
            <person name="Staton M."/>
        </authorList>
    </citation>
    <scope>NUCLEOTIDE SEQUENCE</scope>
    <source>
        <tissue evidence="5">Leaf</tissue>
    </source>
</reference>
<feature type="compositionally biased region" description="Basic and acidic residues" evidence="3">
    <location>
        <begin position="128"/>
        <end position="153"/>
    </location>
</feature>
<dbReference type="EMBL" id="JRKL02003619">
    <property type="protein sequence ID" value="KAF3954681.1"/>
    <property type="molecule type" value="Genomic_DNA"/>
</dbReference>
<dbReference type="InterPro" id="IPR001611">
    <property type="entry name" value="Leu-rich_rpt"/>
</dbReference>
<feature type="compositionally biased region" description="Basic and acidic residues" evidence="3">
    <location>
        <begin position="1143"/>
        <end position="1161"/>
    </location>
</feature>
<dbReference type="InterPro" id="IPR057135">
    <property type="entry name" value="At4g27190-like_LRR"/>
</dbReference>
<dbReference type="Pfam" id="PF23247">
    <property type="entry name" value="LRR_RPS2"/>
    <property type="match status" value="1"/>
</dbReference>
<evidence type="ECO:0000313" key="6">
    <source>
        <dbReference type="Proteomes" id="UP000737018"/>
    </source>
</evidence>
<gene>
    <name evidence="5" type="ORF">CMV_020002</name>
</gene>
<dbReference type="PRINTS" id="PR00364">
    <property type="entry name" value="DISEASERSIST"/>
</dbReference>
<dbReference type="Pfam" id="PF13855">
    <property type="entry name" value="LRR_8"/>
    <property type="match status" value="1"/>
</dbReference>
<keyword evidence="6" id="KW-1185">Reference proteome</keyword>
<dbReference type="OrthoDB" id="1293184at2759"/>
<evidence type="ECO:0000256" key="1">
    <source>
        <dbReference type="ARBA" id="ARBA00022614"/>
    </source>
</evidence>
<dbReference type="PROSITE" id="PS51450">
    <property type="entry name" value="LRR"/>
    <property type="match status" value="5"/>
</dbReference>
<evidence type="ECO:0000256" key="3">
    <source>
        <dbReference type="SAM" id="MobiDB-lite"/>
    </source>
</evidence>
<dbReference type="InterPro" id="IPR032675">
    <property type="entry name" value="LRR_dom_sf"/>
</dbReference>
<dbReference type="Pfam" id="PF23952">
    <property type="entry name" value="LRR_EndoS"/>
    <property type="match status" value="2"/>
</dbReference>
<dbReference type="SMART" id="SM00369">
    <property type="entry name" value="LRR_TYP"/>
    <property type="match status" value="9"/>
</dbReference>
<sequence length="1833" mass="207101">SALATEEKQIDDIVRDLMDENVTTVVLTGKAGVGKTLMASEISKRAMQVGICKIGGAMLVGTSETSDAMREGKLWKADEISKLAMQLPNPGDHRPHCVSIAHQLSALSTAEEWEDHSTVIDDENITTNDEKKATDDGTGKSGDDTAFKDDEKEASEWSLMERISEKLTKMRSDELEKLRFDMLQELRFEKLRFDMLQEVRIDMTVVLEIMRSDELEKKKRLSAELEKIGFDELGKMIFEKKERLSSVQLEQMKSEIEKKNKVLSDLLEEMKSEKEKEKVKSEIPEKEKVKSEMPEIEKEKMKSELPEKEKMKSELPEKEKMKSEISEKEKEKMISKISKKLKMISEIPESLKIIFEKGPTCLGTCVVILDGFPEEMKENEIMNYLKEILLLFRNDKVVFKFLITTRRDVTEPEPGSNKKVFKIEPLSDHDSLLLLNSKVKENVSRYPDFGTISEEIAKRSKGLPDSENLSTKIAKNSEGLPAMILMMAEALNHIKEQDFDSRVRMLKGALEEPESGVNPLLGFVYDMLACTNMPLINCCWQSRQLFRKFGGINYEELIACWILEGYVGVNDQFDKAYEEGHCILMNLIDRCIMKLREDGLVTMEGLALTVRDEHCHGCRTSSLGLACVPDDHCHGRGISRLGLASILEYGKELGIGRVAPGEGMIKTPYGPKSWNKVSTLMIDGSRFSGEVLDTMFSQPMKNLQVLAIFNPRFTSLPLFLSASTNLRLLVLRGCDQLEKIEFDQIKNLEKLIVLEISGASSLNNLPDEFFQKMQQVESLNLSAIQVPSLPPSLFELTKLRRLILRECSKLEELGSLKKFTNPVKPINLKKLTNLEVLDLSGATSLVKITDKCLKQLQNLQMLDLSQTQIKHLPILKDLKALTRLILKNCKYITRLSRFELLTSLHNLGLSGSTILKQIHDDSFKKKDGLKVLDLSESGIGSLPSSFTNLSTLESFDLSGVSNLVKIPEITFVGMTCLRSLNLSNTKIEELPPISKLGNLRQLLLSNCPLKKLPETRGLTRLEKLDLSNASSLVKFEDGSFDHLTNLSYLNFSNTQIKSLPSIANLKKLCQLLLQNCEHLSELPSLDALEQLEELDLSVKETENKSSQSSREPLAEPLKETETKSPVKETEKKPSDSSGPSTEPLKETEAKSPVKETEKKPSESSGEPSAEPLKETEAKSPVKETEKKPSESSGEPSAPVKVTEKKPSESSGEPSAEHLKETEAAKSSVKETEKKSSESSREPSKETEAKLSTKEKETKSSGSSGEPLAEPLKEVEAKLEKMVHLRLLNLSGTKLNIKIPLMSNLTNLTNLTELCLGGCKLSDTDPSLKTYTKLKLLDLSKTDIQSLPSLESLTNLRGLKLRGCTKLQQLPDLKSLKYLESLDLQETGVKEFPSGISELTHLKHLDLPYLKDLQTFDWGMIKNLPEELNWDHCGIFKFNENRPCMSLSGTQFFQYLKENPELWKKYFEEFKFSVCALTKEGKVSRTEKKKDKVSIQQKKEDKGSIQEKKENKISSPENKDDKASSQEKKEDKVSSQEKKQDKSSSQGKKEDKASGQEKKEYKASGQEKKEDKTSSEEKKKEDKTSSKEKKEDKSSDICWHRVDSNFRKIYFQTHSFPENISKYLEIIGFDEYPGGVEDVLMKAEYVSLIENDFVKSLSDLDVGNLKAMKGCWLERCGKMETIFCREDAEVEMQKNLNILWASNLPELKSVYSGEMPHESLLNLKKLYLDCCPMLEVVFPSSQLPENLKILEVKFCDKLETLFRPTKVEEYRHGLEKLHLVELPKLTSMGLLEGNNIKDRFPFLEVKIRECPKLQNIGTVRELGGSVENSKIEEY</sequence>
<dbReference type="PANTHER" id="PTHR47186">
    <property type="entry name" value="LEUCINE-RICH REPEAT-CONTAINING PROTEIN 57"/>
    <property type="match status" value="1"/>
</dbReference>
<dbReference type="Proteomes" id="UP000737018">
    <property type="component" value="Unassembled WGS sequence"/>
</dbReference>
<feature type="region of interest" description="Disordered" evidence="3">
    <location>
        <begin position="1099"/>
        <end position="1270"/>
    </location>
</feature>
<evidence type="ECO:0000313" key="5">
    <source>
        <dbReference type="EMBL" id="KAF3954681.1"/>
    </source>
</evidence>
<organism evidence="5 6">
    <name type="scientific">Castanea mollissima</name>
    <name type="common">Chinese chestnut</name>
    <dbReference type="NCBI Taxonomy" id="60419"/>
    <lineage>
        <taxon>Eukaryota</taxon>
        <taxon>Viridiplantae</taxon>
        <taxon>Streptophyta</taxon>
        <taxon>Embryophyta</taxon>
        <taxon>Tracheophyta</taxon>
        <taxon>Spermatophyta</taxon>
        <taxon>Magnoliopsida</taxon>
        <taxon>eudicotyledons</taxon>
        <taxon>Gunneridae</taxon>
        <taxon>Pentapetalae</taxon>
        <taxon>rosids</taxon>
        <taxon>fabids</taxon>
        <taxon>Fagales</taxon>
        <taxon>Fagaceae</taxon>
        <taxon>Castanea</taxon>
    </lineage>
</organism>
<evidence type="ECO:0000256" key="2">
    <source>
        <dbReference type="ARBA" id="ARBA00022737"/>
    </source>
</evidence>
<dbReference type="InterPro" id="IPR027417">
    <property type="entry name" value="P-loop_NTPase"/>
</dbReference>
<proteinExistence type="predicted"/>
<dbReference type="InterPro" id="IPR003591">
    <property type="entry name" value="Leu-rich_rpt_typical-subtyp"/>
</dbReference>
<feature type="compositionally biased region" description="Basic and acidic residues" evidence="3">
    <location>
        <begin position="1214"/>
        <end position="1258"/>
    </location>
</feature>
<feature type="non-terminal residue" evidence="5">
    <location>
        <position position="1"/>
    </location>
</feature>
<feature type="compositionally biased region" description="Basic and acidic residues" evidence="3">
    <location>
        <begin position="1171"/>
        <end position="1189"/>
    </location>
</feature>
<keyword evidence="2" id="KW-0677">Repeat</keyword>
<evidence type="ECO:0000259" key="4">
    <source>
        <dbReference type="Pfam" id="PF23247"/>
    </source>
</evidence>
<feature type="region of interest" description="Disordered" evidence="3">
    <location>
        <begin position="118"/>
        <end position="153"/>
    </location>
</feature>
<feature type="region of interest" description="Disordered" evidence="3">
    <location>
        <begin position="1485"/>
        <end position="1593"/>
    </location>
</feature>
<feature type="region of interest" description="Disordered" evidence="3">
    <location>
        <begin position="274"/>
        <end position="329"/>
    </location>
</feature>
<dbReference type="SUPFAM" id="SSF52058">
    <property type="entry name" value="L domain-like"/>
    <property type="match status" value="3"/>
</dbReference>
<keyword evidence="1" id="KW-0433">Leucine-rich repeat</keyword>
<feature type="compositionally biased region" description="Basic and acidic residues" evidence="3">
    <location>
        <begin position="1112"/>
        <end position="1134"/>
    </location>
</feature>
<dbReference type="PANTHER" id="PTHR47186:SF3">
    <property type="entry name" value="OS09G0267800 PROTEIN"/>
    <property type="match status" value="1"/>
</dbReference>
<name>A0A8J4QM70_9ROSI</name>
<accession>A0A8J4QM70</accession>
<protein>
    <recommendedName>
        <fullName evidence="4">Disease resistance protein At4g27190-like leucine-rich repeats domain-containing protein</fullName>
    </recommendedName>
</protein>
<comment type="caution">
    <text evidence="5">The sequence shown here is derived from an EMBL/GenBank/DDBJ whole genome shotgun (WGS) entry which is preliminary data.</text>
</comment>
<dbReference type="SUPFAM" id="SSF52540">
    <property type="entry name" value="P-loop containing nucleoside triphosphate hydrolases"/>
    <property type="match status" value="1"/>
</dbReference>
<feature type="domain" description="Disease resistance protein At4g27190-like leucine-rich repeats" evidence="4">
    <location>
        <begin position="1714"/>
        <end position="1815"/>
    </location>
</feature>
<dbReference type="Gene3D" id="3.80.10.10">
    <property type="entry name" value="Ribonuclease Inhibitor"/>
    <property type="match status" value="4"/>
</dbReference>